<protein>
    <recommendedName>
        <fullName evidence="1">N-acetyltransferase domain-containing protein</fullName>
    </recommendedName>
</protein>
<dbReference type="InterPro" id="IPR000182">
    <property type="entry name" value="GNAT_dom"/>
</dbReference>
<name>A0ABP7F080_9ACTN</name>
<comment type="caution">
    <text evidence="2">The sequence shown here is derived from an EMBL/GenBank/DDBJ whole genome shotgun (WGS) entry which is preliminary data.</text>
</comment>
<dbReference type="SUPFAM" id="SSF55729">
    <property type="entry name" value="Acyl-CoA N-acyltransferases (Nat)"/>
    <property type="match status" value="1"/>
</dbReference>
<evidence type="ECO:0000313" key="2">
    <source>
        <dbReference type="EMBL" id="GAA3725470.1"/>
    </source>
</evidence>
<proteinExistence type="predicted"/>
<accession>A0ABP7F080</accession>
<evidence type="ECO:0000313" key="3">
    <source>
        <dbReference type="Proteomes" id="UP001500908"/>
    </source>
</evidence>
<gene>
    <name evidence="2" type="ORF">GCM10022402_02680</name>
</gene>
<keyword evidence="3" id="KW-1185">Reference proteome</keyword>
<dbReference type="InterPro" id="IPR016181">
    <property type="entry name" value="Acyl_CoA_acyltransferase"/>
</dbReference>
<dbReference type="PROSITE" id="PS51186">
    <property type="entry name" value="GNAT"/>
    <property type="match status" value="1"/>
</dbReference>
<feature type="domain" description="N-acetyltransferase" evidence="1">
    <location>
        <begin position="17"/>
        <end position="180"/>
    </location>
</feature>
<dbReference type="Pfam" id="PF00583">
    <property type="entry name" value="Acetyltransf_1"/>
    <property type="match status" value="1"/>
</dbReference>
<dbReference type="Proteomes" id="UP001500908">
    <property type="component" value="Unassembled WGS sequence"/>
</dbReference>
<evidence type="ECO:0000259" key="1">
    <source>
        <dbReference type="PROSITE" id="PS51186"/>
    </source>
</evidence>
<sequence length="186" mass="19668">MSHSGTATVSRAAHAEIALLRLDSDSPRVTDLRAAVLKLRLAPGQTRYSGQAATTLPRADADPNRTPFAVTRAGDAVGFGIIDRVGNLGELTDDPARATLLRAFYIDAHWQHRGIGRAACRALAPFVHDLAPEATDIVLTVNEGNSVALRAYTAAGFMATGRRYLGGDAGPQLVLRKPITLTSPSS</sequence>
<dbReference type="EMBL" id="BAABDD010000001">
    <property type="protein sequence ID" value="GAA3725470.1"/>
    <property type="molecule type" value="Genomic_DNA"/>
</dbReference>
<dbReference type="RefSeq" id="WP_344966391.1">
    <property type="nucleotide sequence ID" value="NZ_BAABDD010000001.1"/>
</dbReference>
<dbReference type="Gene3D" id="3.40.630.30">
    <property type="match status" value="1"/>
</dbReference>
<reference evidence="3" key="1">
    <citation type="journal article" date="2019" name="Int. J. Syst. Evol. Microbiol.">
        <title>The Global Catalogue of Microorganisms (GCM) 10K type strain sequencing project: providing services to taxonomists for standard genome sequencing and annotation.</title>
        <authorList>
            <consortium name="The Broad Institute Genomics Platform"/>
            <consortium name="The Broad Institute Genome Sequencing Center for Infectious Disease"/>
            <person name="Wu L."/>
            <person name="Ma J."/>
        </authorList>
    </citation>
    <scope>NUCLEOTIDE SEQUENCE [LARGE SCALE GENOMIC DNA]</scope>
    <source>
        <strain evidence="3">JCM 17137</strain>
    </source>
</reference>
<organism evidence="2 3">
    <name type="scientific">Salinactinospora qingdaonensis</name>
    <dbReference type="NCBI Taxonomy" id="702744"/>
    <lineage>
        <taxon>Bacteria</taxon>
        <taxon>Bacillati</taxon>
        <taxon>Actinomycetota</taxon>
        <taxon>Actinomycetes</taxon>
        <taxon>Streptosporangiales</taxon>
        <taxon>Nocardiopsidaceae</taxon>
        <taxon>Salinactinospora</taxon>
    </lineage>
</organism>